<feature type="binding site" evidence="9">
    <location>
        <position position="279"/>
    </location>
    <ligand>
        <name>substrate</name>
    </ligand>
</feature>
<feature type="binding site" evidence="9">
    <location>
        <position position="91"/>
    </location>
    <ligand>
        <name>substrate</name>
    </ligand>
</feature>
<dbReference type="SUPFAM" id="SSF51730">
    <property type="entry name" value="FAD-linked oxidoreductase"/>
    <property type="match status" value="1"/>
</dbReference>
<organism evidence="12 13">
    <name type="scientific">candidate division TA06 bacterium</name>
    <dbReference type="NCBI Taxonomy" id="2250710"/>
    <lineage>
        <taxon>Bacteria</taxon>
        <taxon>Bacteria division TA06</taxon>
    </lineage>
</organism>
<evidence type="ECO:0000256" key="1">
    <source>
        <dbReference type="ARBA" id="ARBA00004739"/>
    </source>
</evidence>
<protein>
    <recommendedName>
        <fullName evidence="2">proline dehydrogenase</fullName>
        <ecNumber evidence="2">1.5.5.2</ecNumber>
    </recommendedName>
</protein>
<sequence length="319" mass="36284">MNVFNKTIATLLPFIPKPILWQFSKKYIAGASMEAAISTTQSLNDARICATLDVLGEDTINREDAHKATQLYHKLLDVIQSSDVDSGVSLKPTQLGLRLDRQYCYGNIGSIVEKAESFGRFVRIDMEDHTCTTETLDIYYLLKKNHQNVGIVVQACLRRTLDDVRRLVSEKGNVRLCKGVYIEPEEIAYCDRQGVRDNFLLLLEELLKGGCYVGIATHDNYLVDGSYKIIRKLGCKNSDYEFQMLLGVTQNLRQSILDKGDRMRVYVPFGEEWRAYCIRRLKENPTVAGYVAKGVFTFRRSGPATRHQGRYNKPDSESD</sequence>
<keyword evidence="7" id="KW-0642">Proline metabolism</keyword>
<keyword evidence="6" id="KW-0560">Oxidoreductase</keyword>
<comment type="pathway">
    <text evidence="1">Amino-acid degradation; L-proline degradation into L-glutamate; L-glutamate from L-proline: step 1/2.</text>
</comment>
<dbReference type="PANTHER" id="PTHR13914:SF0">
    <property type="entry name" value="PROLINE DEHYDROGENASE 1, MITOCHONDRIAL"/>
    <property type="match status" value="1"/>
</dbReference>
<evidence type="ECO:0000256" key="8">
    <source>
        <dbReference type="ARBA" id="ARBA00048779"/>
    </source>
</evidence>
<dbReference type="GO" id="GO:0000166">
    <property type="term" value="F:nucleotide binding"/>
    <property type="evidence" value="ECO:0007669"/>
    <property type="project" value="UniProtKB-KW"/>
</dbReference>
<dbReference type="GO" id="GO:0004657">
    <property type="term" value="F:proline dehydrogenase activity"/>
    <property type="evidence" value="ECO:0007669"/>
    <property type="project" value="UniProtKB-EC"/>
</dbReference>
<comment type="cofactor">
    <cofactor evidence="10">
        <name>FAD</name>
        <dbReference type="ChEBI" id="CHEBI:57692"/>
    </cofactor>
    <text evidence="10">Binds 1 FAD per subunit.</text>
</comment>
<comment type="catalytic activity">
    <reaction evidence="8">
        <text>L-proline + a quinone = (S)-1-pyrroline-5-carboxylate + a quinol + H(+)</text>
        <dbReference type="Rhea" id="RHEA:23784"/>
        <dbReference type="ChEBI" id="CHEBI:15378"/>
        <dbReference type="ChEBI" id="CHEBI:17388"/>
        <dbReference type="ChEBI" id="CHEBI:24646"/>
        <dbReference type="ChEBI" id="CHEBI:60039"/>
        <dbReference type="ChEBI" id="CHEBI:132124"/>
        <dbReference type="EC" id="1.5.5.2"/>
    </reaction>
</comment>
<dbReference type="Gene3D" id="3.20.20.220">
    <property type="match status" value="1"/>
</dbReference>
<dbReference type="EMBL" id="SOJN01000054">
    <property type="protein sequence ID" value="TET46394.1"/>
    <property type="molecule type" value="Genomic_DNA"/>
</dbReference>
<dbReference type="EC" id="1.5.5.2" evidence="2"/>
<dbReference type="GO" id="GO:0010133">
    <property type="term" value="P:L-proline catabolic process to L-glutamate"/>
    <property type="evidence" value="ECO:0007669"/>
    <property type="project" value="UniProtKB-UniPathway"/>
</dbReference>
<reference evidence="12 13" key="1">
    <citation type="submission" date="2019-03" db="EMBL/GenBank/DDBJ databases">
        <title>Metabolic potential of uncultured bacteria and archaea associated with petroleum seepage in deep-sea sediments.</title>
        <authorList>
            <person name="Dong X."/>
            <person name="Hubert C."/>
        </authorList>
    </citation>
    <scope>NUCLEOTIDE SEQUENCE [LARGE SCALE GENOMIC DNA]</scope>
    <source>
        <strain evidence="12">E44_bin18</strain>
    </source>
</reference>
<dbReference type="PIRSF" id="PIRSF000196">
    <property type="entry name" value="Pro_dehydrog"/>
    <property type="match status" value="1"/>
</dbReference>
<keyword evidence="3" id="KW-0285">Flavoprotein</keyword>
<keyword evidence="4 10" id="KW-0547">Nucleotide-binding</keyword>
<accession>A0A523UV30</accession>
<dbReference type="InterPro" id="IPR002872">
    <property type="entry name" value="Proline_DH_dom"/>
</dbReference>
<evidence type="ECO:0000256" key="7">
    <source>
        <dbReference type="ARBA" id="ARBA00023062"/>
    </source>
</evidence>
<dbReference type="InterPro" id="IPR015659">
    <property type="entry name" value="Proline_oxidase"/>
</dbReference>
<evidence type="ECO:0000256" key="10">
    <source>
        <dbReference type="PIRSR" id="PIRSR000196-2"/>
    </source>
</evidence>
<evidence type="ECO:0000313" key="13">
    <source>
        <dbReference type="Proteomes" id="UP000315525"/>
    </source>
</evidence>
<evidence type="ECO:0000313" key="12">
    <source>
        <dbReference type="EMBL" id="TET46394.1"/>
    </source>
</evidence>
<gene>
    <name evidence="12" type="ORF">E3J62_04355</name>
</gene>
<dbReference type="InterPro" id="IPR029041">
    <property type="entry name" value="FAD-linked_oxidoreductase-like"/>
</dbReference>
<name>A0A523UV30_UNCT6</name>
<dbReference type="PANTHER" id="PTHR13914">
    <property type="entry name" value="PROLINE OXIDASE"/>
    <property type="match status" value="1"/>
</dbReference>
<feature type="binding site" evidence="10">
    <location>
        <begin position="217"/>
        <end position="218"/>
    </location>
    <ligand>
        <name>FAD</name>
        <dbReference type="ChEBI" id="CHEBI:57692"/>
    </ligand>
</feature>
<proteinExistence type="predicted"/>
<feature type="domain" description="Proline dehydrogenase" evidence="11">
    <location>
        <begin position="37"/>
        <end position="290"/>
    </location>
</feature>
<evidence type="ECO:0000256" key="2">
    <source>
        <dbReference type="ARBA" id="ARBA00012695"/>
    </source>
</evidence>
<evidence type="ECO:0000256" key="9">
    <source>
        <dbReference type="PIRSR" id="PIRSR000196-1"/>
    </source>
</evidence>
<keyword evidence="5 10" id="KW-0274">FAD</keyword>
<feature type="binding site" evidence="10">
    <location>
        <position position="154"/>
    </location>
    <ligand>
        <name>FAD</name>
        <dbReference type="ChEBI" id="CHEBI:57692"/>
    </ligand>
</feature>
<dbReference type="AlphaFoldDB" id="A0A523UV30"/>
<evidence type="ECO:0000256" key="3">
    <source>
        <dbReference type="ARBA" id="ARBA00022630"/>
    </source>
</evidence>
<dbReference type="Proteomes" id="UP000315525">
    <property type="component" value="Unassembled WGS sequence"/>
</dbReference>
<comment type="caution">
    <text evidence="12">The sequence shown here is derived from an EMBL/GenBank/DDBJ whole genome shotgun (WGS) entry which is preliminary data.</text>
</comment>
<evidence type="ECO:0000259" key="11">
    <source>
        <dbReference type="Pfam" id="PF01619"/>
    </source>
</evidence>
<feature type="binding site" evidence="9">
    <location>
        <position position="280"/>
    </location>
    <ligand>
        <name>substrate</name>
    </ligand>
</feature>
<dbReference type="UniPathway" id="UPA00261">
    <property type="reaction ID" value="UER00373"/>
</dbReference>
<evidence type="ECO:0000256" key="4">
    <source>
        <dbReference type="ARBA" id="ARBA00022741"/>
    </source>
</evidence>
<feature type="binding site" evidence="10">
    <location>
        <position position="126"/>
    </location>
    <ligand>
        <name>FAD</name>
        <dbReference type="ChEBI" id="CHEBI:57692"/>
    </ligand>
</feature>
<evidence type="ECO:0000256" key="5">
    <source>
        <dbReference type="ARBA" id="ARBA00022827"/>
    </source>
</evidence>
<dbReference type="Pfam" id="PF01619">
    <property type="entry name" value="Pro_dh"/>
    <property type="match status" value="1"/>
</dbReference>
<evidence type="ECO:0000256" key="6">
    <source>
        <dbReference type="ARBA" id="ARBA00023002"/>
    </source>
</evidence>
<dbReference type="InterPro" id="IPR008219">
    <property type="entry name" value="PRODH_bac_arc"/>
</dbReference>